<evidence type="ECO:0000313" key="3">
    <source>
        <dbReference type="Proteomes" id="UP000216052"/>
    </source>
</evidence>
<dbReference type="EMBL" id="CP155571">
    <property type="protein sequence ID" value="XFO73982.1"/>
    <property type="molecule type" value="Genomic_DNA"/>
</dbReference>
<proteinExistence type="predicted"/>
<dbReference type="RefSeq" id="WP_093797872.1">
    <property type="nucleotide sequence ID" value="NZ_CP155571.1"/>
</dbReference>
<keyword evidence="3" id="KW-1185">Reference proteome</keyword>
<name>A0ABZ3J6F9_SPOA4</name>
<feature type="domain" description="IrrE N-terminal-like" evidence="1">
    <location>
        <begin position="23"/>
        <end position="125"/>
    </location>
</feature>
<dbReference type="Pfam" id="PF06114">
    <property type="entry name" value="Peptidase_M78"/>
    <property type="match status" value="1"/>
</dbReference>
<gene>
    <name evidence="2" type="primary">immA</name>
    <name evidence="2" type="ORF">SPACI_040900</name>
</gene>
<protein>
    <submittedName>
        <fullName evidence="2">Metallopeptidase ImmA</fullName>
        <ecNumber evidence="2">3.4.-.-</ecNumber>
    </submittedName>
</protein>
<dbReference type="Proteomes" id="UP000216052">
    <property type="component" value="Chromosome"/>
</dbReference>
<organism evidence="2 3">
    <name type="scientific">Sporomusa acidovorans (strain ATCC 49682 / DSM 3132 / Mol)</name>
    <dbReference type="NCBI Taxonomy" id="1123286"/>
    <lineage>
        <taxon>Bacteria</taxon>
        <taxon>Bacillati</taxon>
        <taxon>Bacillota</taxon>
        <taxon>Negativicutes</taxon>
        <taxon>Selenomonadales</taxon>
        <taxon>Sporomusaceae</taxon>
        <taxon>Sporomusa</taxon>
    </lineage>
</organism>
<evidence type="ECO:0000313" key="2">
    <source>
        <dbReference type="EMBL" id="XFO73982.1"/>
    </source>
</evidence>
<dbReference type="Gene3D" id="1.10.10.2910">
    <property type="match status" value="1"/>
</dbReference>
<evidence type="ECO:0000259" key="1">
    <source>
        <dbReference type="Pfam" id="PF06114"/>
    </source>
</evidence>
<accession>A0ABZ3J6F9</accession>
<sequence length="149" mass="17672">MDIKEFAEGMMIKHKTNNPFFIADELGIIIVYRRMKNVLGFFNMYKRIKIIHLNNRLSEKLETFVCAHELYHAIEHYDLNTPFLKRSTLYSTDKIERQANIFAVELLLNDELLREYPECSLYNIAKCLEIPGKLVELKTLSNLNRNMNR</sequence>
<dbReference type="EC" id="3.4.-.-" evidence="2"/>
<dbReference type="GO" id="GO:0016787">
    <property type="term" value="F:hydrolase activity"/>
    <property type="evidence" value="ECO:0007669"/>
    <property type="project" value="UniProtKB-KW"/>
</dbReference>
<dbReference type="InterPro" id="IPR010359">
    <property type="entry name" value="IrrE_HExxH"/>
</dbReference>
<reference evidence="2" key="1">
    <citation type="submission" date="2024-05" db="EMBL/GenBank/DDBJ databases">
        <title>Isolation and characterization of Sporomusa carbonis sp. nov., a carboxydotrophic hydrogenogen in the genus of Sporomusa isolated from a charcoal burning pile.</title>
        <authorList>
            <person name="Boeer T."/>
            <person name="Rosenbaum F."/>
            <person name="Eysell L."/>
            <person name="Mueller V."/>
            <person name="Daniel R."/>
            <person name="Poehlein A."/>
        </authorList>
    </citation>
    <scope>NUCLEOTIDE SEQUENCE [LARGE SCALE GENOMIC DNA]</scope>
    <source>
        <strain evidence="2">DSM 3132</strain>
    </source>
</reference>
<keyword evidence="2" id="KW-0378">Hydrolase</keyword>